<accession>A0A1Z4M1J2</accession>
<evidence type="ECO:0000259" key="1">
    <source>
        <dbReference type="Pfam" id="PF00534"/>
    </source>
</evidence>
<keyword evidence="3" id="KW-1185">Reference proteome</keyword>
<dbReference type="PANTHER" id="PTHR12526">
    <property type="entry name" value="GLYCOSYLTRANSFERASE"/>
    <property type="match status" value="1"/>
</dbReference>
<keyword evidence="2" id="KW-0808">Transferase</keyword>
<name>A0A1Z4M1J2_9CYAN</name>
<dbReference type="OrthoDB" id="9790710at2"/>
<gene>
    <name evidence="2" type="ORF">NIES267_67920</name>
</gene>
<dbReference type="Pfam" id="PF00534">
    <property type="entry name" value="Glycos_transf_1"/>
    <property type="match status" value="1"/>
</dbReference>
<dbReference type="AlphaFoldDB" id="A0A1Z4M1J2"/>
<dbReference type="InterPro" id="IPR001296">
    <property type="entry name" value="Glyco_trans_1"/>
</dbReference>
<dbReference type="GO" id="GO:0016757">
    <property type="term" value="F:glycosyltransferase activity"/>
    <property type="evidence" value="ECO:0007669"/>
    <property type="project" value="InterPro"/>
</dbReference>
<organism evidence="2 3">
    <name type="scientific">Calothrix parasitica NIES-267</name>
    <dbReference type="NCBI Taxonomy" id="1973488"/>
    <lineage>
        <taxon>Bacteria</taxon>
        <taxon>Bacillati</taxon>
        <taxon>Cyanobacteriota</taxon>
        <taxon>Cyanophyceae</taxon>
        <taxon>Nostocales</taxon>
        <taxon>Calotrichaceae</taxon>
        <taxon>Calothrix</taxon>
    </lineage>
</organism>
<dbReference type="Gene3D" id="3.40.50.2000">
    <property type="entry name" value="Glycogen Phosphorylase B"/>
    <property type="match status" value="2"/>
</dbReference>
<evidence type="ECO:0000313" key="3">
    <source>
        <dbReference type="Proteomes" id="UP000218418"/>
    </source>
</evidence>
<reference evidence="2 3" key="1">
    <citation type="submission" date="2017-06" db="EMBL/GenBank/DDBJ databases">
        <title>Genome sequencing of cyanobaciteial culture collection at National Institute for Environmental Studies (NIES).</title>
        <authorList>
            <person name="Hirose Y."/>
            <person name="Shimura Y."/>
            <person name="Fujisawa T."/>
            <person name="Nakamura Y."/>
            <person name="Kawachi M."/>
        </authorList>
    </citation>
    <scope>NUCLEOTIDE SEQUENCE [LARGE SCALE GENOMIC DNA]</scope>
    <source>
        <strain evidence="2 3">NIES-267</strain>
    </source>
</reference>
<dbReference type="Proteomes" id="UP000218418">
    <property type="component" value="Chromosome"/>
</dbReference>
<evidence type="ECO:0000313" key="2">
    <source>
        <dbReference type="EMBL" id="BAY87271.1"/>
    </source>
</evidence>
<dbReference type="EMBL" id="AP018227">
    <property type="protein sequence ID" value="BAY87271.1"/>
    <property type="molecule type" value="Genomic_DNA"/>
</dbReference>
<dbReference type="SUPFAM" id="SSF53756">
    <property type="entry name" value="UDP-Glycosyltransferase/glycogen phosphorylase"/>
    <property type="match status" value="1"/>
</dbReference>
<proteinExistence type="predicted"/>
<feature type="domain" description="Glycosyl transferase family 1" evidence="1">
    <location>
        <begin position="187"/>
        <end position="333"/>
    </location>
</feature>
<sequence length="374" mass="43130">MPKLLFVTQRPFYPDSSGGGQNSALYLLNSLKKLGWQIEIICARKFRSQYFRNSSWQSIKRFKLPFPYVMDEDFGYPCWRLISEFNDKHRWLKFLEQRLQEYKPDIVLGHCHPQCELLKYSQNRGYQSFYFARCTDHFEAGHVVPDGIHVLANSPFAASVIAEISGQTPEVILPFIEREQYKVSSHQRKYITFINPVPHKGINIAIETARLLPTENFLFVKGKSVAYKNKQNSLLEPAYELPNIEVWEHQQDMRCVYEVTDILLVPSQYNETFGRIIVEAQVNSIPVVAADVAGIPYSLGKGGTLVKPNDKPQAYADALNQLRKDENFYAEISALALKNSQRIEFDPKYQVQKFINFAENCIQEKQSPLVESNT</sequence>
<protein>
    <submittedName>
        <fullName evidence="2">Group 1 glycosyl transferase</fullName>
    </submittedName>
</protein>